<dbReference type="Pfam" id="PF01080">
    <property type="entry name" value="Presenilin"/>
    <property type="match status" value="2"/>
</dbReference>
<dbReference type="GO" id="GO:0005789">
    <property type="term" value="C:endoplasmic reticulum membrane"/>
    <property type="evidence" value="ECO:0007669"/>
    <property type="project" value="UniProtKB-SubCell"/>
</dbReference>
<dbReference type="InterPro" id="IPR001108">
    <property type="entry name" value="Peptidase_A22A"/>
</dbReference>
<feature type="transmembrane region" description="Helical" evidence="8">
    <location>
        <begin position="86"/>
        <end position="104"/>
    </location>
</feature>
<dbReference type="PANTHER" id="PTHR10202:SF13">
    <property type="entry name" value="PRESENILIN HOMOLOG"/>
    <property type="match status" value="1"/>
</dbReference>
<keyword evidence="7 8" id="KW-0472">Membrane</keyword>
<feature type="transmembrane region" description="Helical" evidence="8">
    <location>
        <begin position="124"/>
        <end position="153"/>
    </location>
</feature>
<evidence type="ECO:0000256" key="7">
    <source>
        <dbReference type="ARBA" id="ARBA00023136"/>
    </source>
</evidence>
<comment type="subunit">
    <text evidence="8">Homodimer.</text>
</comment>
<organism evidence="10 11">
    <name type="scientific">Prymnesium parvum</name>
    <name type="common">Toxic golden alga</name>
    <dbReference type="NCBI Taxonomy" id="97485"/>
    <lineage>
        <taxon>Eukaryota</taxon>
        <taxon>Haptista</taxon>
        <taxon>Haptophyta</taxon>
        <taxon>Prymnesiophyceae</taxon>
        <taxon>Prymnesiales</taxon>
        <taxon>Prymnesiaceae</taxon>
        <taxon>Prymnesium</taxon>
    </lineage>
</organism>
<comment type="domain">
    <text evidence="8">The PAL motif is required for normal active site conformation.</text>
</comment>
<dbReference type="EMBL" id="JBGBPQ010000011">
    <property type="protein sequence ID" value="KAL1515826.1"/>
    <property type="molecule type" value="Genomic_DNA"/>
</dbReference>
<dbReference type="SMART" id="SM00730">
    <property type="entry name" value="PSN"/>
    <property type="match status" value="1"/>
</dbReference>
<dbReference type="EC" id="3.4.23.-" evidence="8"/>
<dbReference type="PRINTS" id="PR01072">
    <property type="entry name" value="PRESENILIN"/>
</dbReference>
<feature type="transmembrane region" description="Helical" evidence="8">
    <location>
        <begin position="353"/>
        <end position="376"/>
    </location>
</feature>
<comment type="function">
    <text evidence="8">Probable subunit of the gamma-secretase complex, an endoprotease complex that catalyzes the intramembrane cleavage of integral membrane proteins such as Notch receptors.</text>
</comment>
<protein>
    <recommendedName>
        <fullName evidence="8">Presenilin</fullName>
        <ecNumber evidence="8">3.4.23.-</ecNumber>
    </recommendedName>
</protein>
<dbReference type="GO" id="GO:0070765">
    <property type="term" value="C:gamma-secretase complex"/>
    <property type="evidence" value="ECO:0007669"/>
    <property type="project" value="TreeGrafter"/>
</dbReference>
<gene>
    <name evidence="10" type="ORF">AB1Y20_002442</name>
</gene>
<dbReference type="Proteomes" id="UP001515480">
    <property type="component" value="Unassembled WGS sequence"/>
</dbReference>
<dbReference type="PANTHER" id="PTHR10202">
    <property type="entry name" value="PRESENILIN"/>
    <property type="match status" value="1"/>
</dbReference>
<accession>A0AB34JAW6</accession>
<comment type="similarity">
    <text evidence="1 8">Belongs to the peptidase A22A family.</text>
</comment>
<dbReference type="GO" id="GO:0016485">
    <property type="term" value="P:protein processing"/>
    <property type="evidence" value="ECO:0007669"/>
    <property type="project" value="InterPro"/>
</dbReference>
<evidence type="ECO:0000256" key="4">
    <source>
        <dbReference type="ARBA" id="ARBA00022976"/>
    </source>
</evidence>
<keyword evidence="2 8" id="KW-0812">Transmembrane</keyword>
<feature type="transmembrane region" description="Helical" evidence="8">
    <location>
        <begin position="160"/>
        <end position="183"/>
    </location>
</feature>
<keyword evidence="5 8" id="KW-1133">Transmembrane helix</keyword>
<dbReference type="GO" id="GO:0006509">
    <property type="term" value="P:membrane protein ectodomain proteolysis"/>
    <property type="evidence" value="ECO:0007669"/>
    <property type="project" value="TreeGrafter"/>
</dbReference>
<keyword evidence="8" id="KW-0645">Protease</keyword>
<comment type="caution">
    <text evidence="10">The sequence shown here is derived from an EMBL/GenBank/DDBJ whole genome shotgun (WGS) entry which is preliminary data.</text>
</comment>
<feature type="transmembrane region" description="Helical" evidence="8">
    <location>
        <begin position="317"/>
        <end position="341"/>
    </location>
</feature>
<feature type="transmembrane region" description="Helical" evidence="8">
    <location>
        <begin position="195"/>
        <end position="215"/>
    </location>
</feature>
<dbReference type="AlphaFoldDB" id="A0AB34JAW6"/>
<keyword evidence="3 8" id="KW-0256">Endoplasmic reticulum</keyword>
<dbReference type="GO" id="GO:0042500">
    <property type="term" value="F:aspartic endopeptidase activity, intramembrane cleaving"/>
    <property type="evidence" value="ECO:0007669"/>
    <property type="project" value="InterPro"/>
</dbReference>
<feature type="region of interest" description="Disordered" evidence="9">
    <location>
        <begin position="1"/>
        <end position="70"/>
    </location>
</feature>
<dbReference type="InterPro" id="IPR006639">
    <property type="entry name" value="Preselin/SPP"/>
</dbReference>
<evidence type="ECO:0000313" key="11">
    <source>
        <dbReference type="Proteomes" id="UP001515480"/>
    </source>
</evidence>
<keyword evidence="11" id="KW-1185">Reference proteome</keyword>
<evidence type="ECO:0000256" key="3">
    <source>
        <dbReference type="ARBA" id="ARBA00022824"/>
    </source>
</evidence>
<reference evidence="10 11" key="1">
    <citation type="journal article" date="2024" name="Science">
        <title>Giant polyketide synthase enzymes in the biosynthesis of giant marine polyether toxins.</title>
        <authorList>
            <person name="Fallon T.R."/>
            <person name="Shende V.V."/>
            <person name="Wierzbicki I.H."/>
            <person name="Pendleton A.L."/>
            <person name="Watervoot N.F."/>
            <person name="Auber R.P."/>
            <person name="Gonzalez D.J."/>
            <person name="Wisecaver J.H."/>
            <person name="Moore B.S."/>
        </authorList>
    </citation>
    <scope>NUCLEOTIDE SEQUENCE [LARGE SCALE GENOMIC DNA]</scope>
    <source>
        <strain evidence="10 11">12B1</strain>
    </source>
</reference>
<evidence type="ECO:0000256" key="5">
    <source>
        <dbReference type="ARBA" id="ARBA00022989"/>
    </source>
</evidence>
<dbReference type="Gene3D" id="1.10.472.100">
    <property type="entry name" value="Presenilin"/>
    <property type="match status" value="1"/>
</dbReference>
<comment type="subcellular location">
    <subcellularLocation>
        <location evidence="8">Endoplasmic reticulum membrane</location>
        <topology evidence="8">Multi-pass membrane protein</topology>
    </subcellularLocation>
    <subcellularLocation>
        <location evidence="8">Golgi apparatus membrane</location>
        <topology evidence="8">Multi-pass membrane protein</topology>
    </subcellularLocation>
</comment>
<keyword evidence="4 8" id="KW-0914">Notch signaling pathway</keyword>
<evidence type="ECO:0000256" key="2">
    <source>
        <dbReference type="ARBA" id="ARBA00022692"/>
    </source>
</evidence>
<name>A0AB34JAW6_PRYPA</name>
<evidence type="ECO:0000256" key="6">
    <source>
        <dbReference type="ARBA" id="ARBA00023034"/>
    </source>
</evidence>
<dbReference type="GO" id="GO:0000139">
    <property type="term" value="C:Golgi membrane"/>
    <property type="evidence" value="ECO:0007669"/>
    <property type="project" value="UniProtKB-SubCell"/>
</dbReference>
<evidence type="ECO:0000256" key="1">
    <source>
        <dbReference type="ARBA" id="ARBA00008604"/>
    </source>
</evidence>
<sequence length="383" mass="40306">MRWDGEPSRATQPLLSDEERMPTDRGAPAAPPPAGASADAPDSPLRELQLQVGRSGSGSSGSSSSDALDDDTLTAGSSVASLLRPVTLTIALTVFLVHSLAGAPDSGAGGFSQLMVYRERDGDASATVAGGVLLNALVMVGTLFGVTTALLVLYKLRCYLVIYSWLIVSVGSLLFLFGGFVAQQLLEVYAIALDWPTGFFCMYNFAVVGTFLVFWSELGCGPYPPRAMQQGYLVVVAALLAWTATKLPEWSTWGMLVAVSSWDVVAVLLPQGPLKMLVEEAERRNEPIPGLVYEGANIKLGLGDFVFYSVLVGRASMSSVTAATACTVAVLTGLCATLALLPIIQRVLPALPISIAAGIGFYFSTVSVLTPLINFISSLGLTL</sequence>
<proteinExistence type="inferred from homology"/>
<evidence type="ECO:0000313" key="10">
    <source>
        <dbReference type="EMBL" id="KAL1515826.1"/>
    </source>
</evidence>
<keyword evidence="6 8" id="KW-0333">Golgi apparatus</keyword>
<evidence type="ECO:0000256" key="9">
    <source>
        <dbReference type="SAM" id="MobiDB-lite"/>
    </source>
</evidence>
<evidence type="ECO:0000256" key="8">
    <source>
        <dbReference type="RuleBase" id="RU361148"/>
    </source>
</evidence>
<dbReference type="InterPro" id="IPR042524">
    <property type="entry name" value="Presenilin_C"/>
</dbReference>
<feature type="transmembrane region" description="Helical" evidence="8">
    <location>
        <begin position="227"/>
        <end position="244"/>
    </location>
</feature>
<dbReference type="GO" id="GO:0007219">
    <property type="term" value="P:Notch signaling pathway"/>
    <property type="evidence" value="ECO:0007669"/>
    <property type="project" value="UniProtKB-KW"/>
</dbReference>
<keyword evidence="8" id="KW-0378">Hydrolase</keyword>